<feature type="non-terminal residue" evidence="2">
    <location>
        <position position="321"/>
    </location>
</feature>
<feature type="compositionally biased region" description="Low complexity" evidence="1">
    <location>
        <begin position="155"/>
        <end position="170"/>
    </location>
</feature>
<protein>
    <submittedName>
        <fullName evidence="2">Uncharacterized protein</fullName>
    </submittedName>
</protein>
<feature type="compositionally biased region" description="Acidic residues" evidence="1">
    <location>
        <begin position="290"/>
        <end position="321"/>
    </location>
</feature>
<feature type="compositionally biased region" description="Basic and acidic residues" evidence="1">
    <location>
        <begin position="1"/>
        <end position="14"/>
    </location>
</feature>
<dbReference type="AlphaFoldDB" id="A0A1B6KM13"/>
<reference evidence="2" key="1">
    <citation type="submission" date="2015-11" db="EMBL/GenBank/DDBJ databases">
        <title>De novo transcriptome assembly of four potential Pierce s Disease insect vectors from Arizona vineyards.</title>
        <authorList>
            <person name="Tassone E.E."/>
        </authorList>
    </citation>
    <scope>NUCLEOTIDE SEQUENCE</scope>
</reference>
<evidence type="ECO:0000313" key="2">
    <source>
        <dbReference type="EMBL" id="JAT12492.1"/>
    </source>
</evidence>
<organism evidence="2">
    <name type="scientific">Graphocephala atropunctata</name>
    <dbReference type="NCBI Taxonomy" id="36148"/>
    <lineage>
        <taxon>Eukaryota</taxon>
        <taxon>Metazoa</taxon>
        <taxon>Ecdysozoa</taxon>
        <taxon>Arthropoda</taxon>
        <taxon>Hexapoda</taxon>
        <taxon>Insecta</taxon>
        <taxon>Pterygota</taxon>
        <taxon>Neoptera</taxon>
        <taxon>Paraneoptera</taxon>
        <taxon>Hemiptera</taxon>
        <taxon>Auchenorrhyncha</taxon>
        <taxon>Membracoidea</taxon>
        <taxon>Cicadellidae</taxon>
        <taxon>Cicadellinae</taxon>
        <taxon>Cicadellini</taxon>
        <taxon>Graphocephala</taxon>
    </lineage>
</organism>
<feature type="compositionally biased region" description="Acidic residues" evidence="1">
    <location>
        <begin position="233"/>
        <end position="277"/>
    </location>
</feature>
<evidence type="ECO:0000256" key="1">
    <source>
        <dbReference type="SAM" id="MobiDB-lite"/>
    </source>
</evidence>
<feature type="region of interest" description="Disordered" evidence="1">
    <location>
        <begin position="1"/>
        <end position="44"/>
    </location>
</feature>
<feature type="compositionally biased region" description="Basic and acidic residues" evidence="1">
    <location>
        <begin position="212"/>
        <end position="227"/>
    </location>
</feature>
<accession>A0A1B6KM13</accession>
<name>A0A1B6KM13_9HEMI</name>
<sequence length="321" mass="35787">ESQKVPKPVKDHPLKIPMSKPVIETKPMEPVNQSDDPSLLAPNDEVQNNHEDFKVSNSTEKLNTETNEITTQTIMQNTIPIDESIDDILHSQKLSIEKPTSQQNDDAMIESLIPISTTPSVQMAEDSTYQDTTVQEPISYTNEVYDEARNPEKATTVVETETTETSNEVTTEVDEYVRYELKGEGAPTTVLDGMTATQPVGSTTASYGGEEGTDKTEALIENPKQEDTQETSSPEEDENDEEEEEEEDDDDEIEFEADLGLDDDDDDEDTEEVEETGEQSSTENSKIEEKDDDEEVDLLGGMLDDDDDDDEDEDEEVDLLG</sequence>
<proteinExistence type="predicted"/>
<dbReference type="EMBL" id="GEBQ01027485">
    <property type="protein sequence ID" value="JAT12492.1"/>
    <property type="molecule type" value="Transcribed_RNA"/>
</dbReference>
<feature type="region of interest" description="Disordered" evidence="1">
    <location>
        <begin position="149"/>
        <end position="321"/>
    </location>
</feature>
<gene>
    <name evidence="2" type="ORF">g.5274</name>
</gene>
<feature type="non-terminal residue" evidence="2">
    <location>
        <position position="1"/>
    </location>
</feature>
<feature type="compositionally biased region" description="Polar residues" evidence="1">
    <location>
        <begin position="195"/>
        <end position="206"/>
    </location>
</feature>